<dbReference type="GO" id="GO:0005506">
    <property type="term" value="F:iron ion binding"/>
    <property type="evidence" value="ECO:0007669"/>
    <property type="project" value="InterPro"/>
</dbReference>
<gene>
    <name evidence="1" type="ORF">B0H17DRAFT_1144384</name>
</gene>
<protein>
    <recommendedName>
        <fullName evidence="3">Cytochrome P450</fullName>
    </recommendedName>
</protein>
<keyword evidence="2" id="KW-1185">Reference proteome</keyword>
<dbReference type="InterPro" id="IPR036396">
    <property type="entry name" value="Cyt_P450_sf"/>
</dbReference>
<comment type="caution">
    <text evidence="1">The sequence shown here is derived from an EMBL/GenBank/DDBJ whole genome shotgun (WGS) entry which is preliminary data.</text>
</comment>
<dbReference type="SUPFAM" id="SSF48264">
    <property type="entry name" value="Cytochrome P450"/>
    <property type="match status" value="1"/>
</dbReference>
<evidence type="ECO:0000313" key="2">
    <source>
        <dbReference type="Proteomes" id="UP001221757"/>
    </source>
</evidence>
<sequence>MLMLELGAAVFVTLSYRFIAGFASVDYAPGMRPVFPPLGLMGAIIPTFWWNLELDWSWEWHKSGESMGGTGKLALEQQEVVCRLWYLESYDPYPEVDRQYLHPVVCGPRIDGMRSCCHPRTSLAIHQGKQQTAYEKILKQIPASKAPVLDDLSKLRHLLASAAAFLTRELTEDVTAKVARPAEKNLVFKKGALMIINMLTVQHNSHFLAEPEEYCPPNGLGPHTCLGRKFSHTEAMCFLVLLLRD</sequence>
<dbReference type="Proteomes" id="UP001221757">
    <property type="component" value="Unassembled WGS sequence"/>
</dbReference>
<name>A0AAD7CTB4_MYCRO</name>
<organism evidence="1 2">
    <name type="scientific">Mycena rosella</name>
    <name type="common">Pink bonnet</name>
    <name type="synonym">Agaricus rosellus</name>
    <dbReference type="NCBI Taxonomy" id="1033263"/>
    <lineage>
        <taxon>Eukaryota</taxon>
        <taxon>Fungi</taxon>
        <taxon>Dikarya</taxon>
        <taxon>Basidiomycota</taxon>
        <taxon>Agaricomycotina</taxon>
        <taxon>Agaricomycetes</taxon>
        <taxon>Agaricomycetidae</taxon>
        <taxon>Agaricales</taxon>
        <taxon>Marasmiineae</taxon>
        <taxon>Mycenaceae</taxon>
        <taxon>Mycena</taxon>
    </lineage>
</organism>
<proteinExistence type="predicted"/>
<evidence type="ECO:0000313" key="1">
    <source>
        <dbReference type="EMBL" id="KAJ7662376.1"/>
    </source>
</evidence>
<dbReference type="EMBL" id="JARKIE010000242">
    <property type="protein sequence ID" value="KAJ7662376.1"/>
    <property type="molecule type" value="Genomic_DNA"/>
</dbReference>
<reference evidence="1" key="1">
    <citation type="submission" date="2023-03" db="EMBL/GenBank/DDBJ databases">
        <title>Massive genome expansion in bonnet fungi (Mycena s.s.) driven by repeated elements and novel gene families across ecological guilds.</title>
        <authorList>
            <consortium name="Lawrence Berkeley National Laboratory"/>
            <person name="Harder C.B."/>
            <person name="Miyauchi S."/>
            <person name="Viragh M."/>
            <person name="Kuo A."/>
            <person name="Thoen E."/>
            <person name="Andreopoulos B."/>
            <person name="Lu D."/>
            <person name="Skrede I."/>
            <person name="Drula E."/>
            <person name="Henrissat B."/>
            <person name="Morin E."/>
            <person name="Kohler A."/>
            <person name="Barry K."/>
            <person name="LaButti K."/>
            <person name="Morin E."/>
            <person name="Salamov A."/>
            <person name="Lipzen A."/>
            <person name="Mereny Z."/>
            <person name="Hegedus B."/>
            <person name="Baldrian P."/>
            <person name="Stursova M."/>
            <person name="Weitz H."/>
            <person name="Taylor A."/>
            <person name="Grigoriev I.V."/>
            <person name="Nagy L.G."/>
            <person name="Martin F."/>
            <person name="Kauserud H."/>
        </authorList>
    </citation>
    <scope>NUCLEOTIDE SEQUENCE</scope>
    <source>
        <strain evidence="1">CBHHK067</strain>
    </source>
</reference>
<dbReference type="GO" id="GO:0016705">
    <property type="term" value="F:oxidoreductase activity, acting on paired donors, with incorporation or reduction of molecular oxygen"/>
    <property type="evidence" value="ECO:0007669"/>
    <property type="project" value="InterPro"/>
</dbReference>
<dbReference type="GO" id="GO:0020037">
    <property type="term" value="F:heme binding"/>
    <property type="evidence" value="ECO:0007669"/>
    <property type="project" value="InterPro"/>
</dbReference>
<evidence type="ECO:0008006" key="3">
    <source>
        <dbReference type="Google" id="ProtNLM"/>
    </source>
</evidence>
<dbReference type="Gene3D" id="1.10.630.10">
    <property type="entry name" value="Cytochrome P450"/>
    <property type="match status" value="1"/>
</dbReference>
<dbReference type="AlphaFoldDB" id="A0AAD7CTB4"/>
<dbReference type="GO" id="GO:0004497">
    <property type="term" value="F:monooxygenase activity"/>
    <property type="evidence" value="ECO:0007669"/>
    <property type="project" value="InterPro"/>
</dbReference>
<accession>A0AAD7CTB4</accession>